<dbReference type="RefSeq" id="WP_007576756.1">
    <property type="nucleotide sequence ID" value="NZ_AKAU01000011.1"/>
</dbReference>
<reference evidence="3 6" key="2">
    <citation type="submission" date="2018-01" db="EMBL/GenBank/DDBJ databases">
        <title>Species boundaries and ecological features among Paraburkholderia terrae DSMZ17804T, P. hospita DSMZ17164T and P. caribensis DSMZ13236T.</title>
        <authorList>
            <person name="Pratama A.A."/>
        </authorList>
    </citation>
    <scope>NUCLEOTIDE SEQUENCE [LARGE SCALE GENOMIC DNA]</scope>
    <source>
        <strain evidence="3 6">DSM 17164</strain>
    </source>
</reference>
<dbReference type="Pfam" id="PF05272">
    <property type="entry name" value="VapE-like_dom"/>
    <property type="match status" value="1"/>
</dbReference>
<proteinExistence type="predicted"/>
<sequence length="571" mass="64404">MSEIQVKPNRFADTSDVESVEAFEQASQEFDKSANEVAERTRAARAVALQESANVIAQAAKIDDIVERAKAIAGEVQFEDITKKRIGDMFIAVPKATDTNKVAVLDYLFKDAGKNKPHFNQFIGRIVDHRGVILDDFYDGLDFLNAFNAVGLRELKVKEILEAVRIYALRHRWNDLTERVDSLIPQWDGVVRMPHALVNMFESRDTELNRDFGMYFWLSLYTRLMHPGEEAPIILTLVGAQNCGKSYFGKLVSRLITGDAEADSVQLDLGADKTNFLREITGVSICAAVGEMTGFSKADLSRVKDFVTRTSDRFSYKFEGNLTVPRQWITVMDANKYEGLLRDDTGNRRFYPMFCGQLDDRNGKQCWREDFKANVDSLKTDLWQLLAEARAWLDVHGIDGYRDMVRQVSKSVFAFSHEEMKSGRGGMKDDNVRPYFAAAMSTLEPRTLKKHNSGKIVLFYDRDEMIKAVLNAAGSAQLKTDRSFMRDLEKECARFDGELTRMNAKSESGIARGKLPGFEFPFNTADEFLTAIDRANGDDGEHDIEVDERGNPINAQKANSGRRAIQQSGGF</sequence>
<dbReference type="EMBL" id="CP026107">
    <property type="protein sequence ID" value="AUT74044.1"/>
    <property type="molecule type" value="Genomic_DNA"/>
</dbReference>
<dbReference type="InterPro" id="IPR007936">
    <property type="entry name" value="VapE-like_dom"/>
</dbReference>
<dbReference type="Proteomes" id="UP000236649">
    <property type="component" value="Chromosome 3"/>
</dbReference>
<evidence type="ECO:0000313" key="4">
    <source>
        <dbReference type="EMBL" id="EIN02954.1"/>
    </source>
</evidence>
<feature type="compositionally biased region" description="Polar residues" evidence="1">
    <location>
        <begin position="553"/>
        <end position="571"/>
    </location>
</feature>
<dbReference type="EMBL" id="AKAU01000011">
    <property type="protein sequence ID" value="EIN02954.1"/>
    <property type="molecule type" value="Genomic_DNA"/>
</dbReference>
<gene>
    <name evidence="3" type="ORF">C2L64_37745</name>
    <name evidence="4" type="ORF">WQE_00990</name>
</gene>
<evidence type="ECO:0000313" key="6">
    <source>
        <dbReference type="Proteomes" id="UP000236649"/>
    </source>
</evidence>
<accession>A0AAN1JIZ2</accession>
<feature type="region of interest" description="Disordered" evidence="1">
    <location>
        <begin position="552"/>
        <end position="571"/>
    </location>
</feature>
<name>A0AAN1JIZ2_9BURK</name>
<evidence type="ECO:0000259" key="2">
    <source>
        <dbReference type="Pfam" id="PF05272"/>
    </source>
</evidence>
<organism evidence="3 6">
    <name type="scientific">Paraburkholderia hospita</name>
    <dbReference type="NCBI Taxonomy" id="169430"/>
    <lineage>
        <taxon>Bacteria</taxon>
        <taxon>Pseudomonadati</taxon>
        <taxon>Pseudomonadota</taxon>
        <taxon>Betaproteobacteria</taxon>
        <taxon>Burkholderiales</taxon>
        <taxon>Burkholderiaceae</taxon>
        <taxon>Paraburkholderia</taxon>
    </lineage>
</organism>
<dbReference type="GeneID" id="55534041"/>
<evidence type="ECO:0000313" key="5">
    <source>
        <dbReference type="Proteomes" id="UP000004980"/>
    </source>
</evidence>
<evidence type="ECO:0000256" key="1">
    <source>
        <dbReference type="SAM" id="MobiDB-lite"/>
    </source>
</evidence>
<dbReference type="Proteomes" id="UP000004980">
    <property type="component" value="Unassembled WGS sequence"/>
</dbReference>
<evidence type="ECO:0000313" key="3">
    <source>
        <dbReference type="EMBL" id="AUT74044.1"/>
    </source>
</evidence>
<keyword evidence="5" id="KW-1185">Reference proteome</keyword>
<feature type="domain" description="Virulence-associated protein E-like" evidence="2">
    <location>
        <begin position="183"/>
        <end position="392"/>
    </location>
</feature>
<dbReference type="AlphaFoldDB" id="A0AAN1JIZ2"/>
<protein>
    <submittedName>
        <fullName evidence="4">Virulence-associated E family protein</fullName>
    </submittedName>
</protein>
<reference evidence="4 5" key="1">
    <citation type="journal article" date="2012" name="J. Bacteriol.">
        <title>Draft Genome Sequence of the Soil Bacterium Burkholderia terrae Strain BS001, Which Interacts with Fungal Surface Structures.</title>
        <authorList>
            <person name="Nazir R."/>
            <person name="Hansen M.A."/>
            <person name="Sorensen S."/>
            <person name="van Elsas J.D."/>
        </authorList>
    </citation>
    <scope>NUCLEOTIDE SEQUENCE [LARGE SCALE GENOMIC DNA]</scope>
    <source>
        <strain evidence="4 5">BS001</strain>
    </source>
</reference>
<dbReference type="KEGG" id="phs:C2L64_37745"/>